<dbReference type="Proteomes" id="UP001230504">
    <property type="component" value="Unassembled WGS sequence"/>
</dbReference>
<dbReference type="EMBL" id="JAHLJV010000036">
    <property type="protein sequence ID" value="KAK1589832.1"/>
    <property type="molecule type" value="Genomic_DNA"/>
</dbReference>
<protein>
    <submittedName>
        <fullName evidence="1">Uncharacterized protein</fullName>
    </submittedName>
</protein>
<name>A0AAD8V3Y8_9PEZI</name>
<gene>
    <name evidence="1" type="ORF">LY79DRAFT_659968</name>
</gene>
<dbReference type="GeneID" id="85447002"/>
<keyword evidence="2" id="KW-1185">Reference proteome</keyword>
<dbReference type="AlphaFoldDB" id="A0AAD8V3Y8"/>
<organism evidence="1 2">
    <name type="scientific">Colletotrichum navitas</name>
    <dbReference type="NCBI Taxonomy" id="681940"/>
    <lineage>
        <taxon>Eukaryota</taxon>
        <taxon>Fungi</taxon>
        <taxon>Dikarya</taxon>
        <taxon>Ascomycota</taxon>
        <taxon>Pezizomycotina</taxon>
        <taxon>Sordariomycetes</taxon>
        <taxon>Hypocreomycetidae</taxon>
        <taxon>Glomerellales</taxon>
        <taxon>Glomerellaceae</taxon>
        <taxon>Colletotrichum</taxon>
        <taxon>Colletotrichum graminicola species complex</taxon>
    </lineage>
</organism>
<accession>A0AAD8V3Y8</accession>
<sequence>MAGRIKSKSIEFNRNALLSKPDVAAVFKEFEQQRICFNHASASLGGGLVRLDTYPIWRSSASHVRVPIGDGLELSRLLEQLSMFEIKKPPAERRSIVAPVTDRSASSDETTGITDWDSGIDAILYLLIANAHGQAMRTTGSRFLPECKLRYCMKAPHRIGSSRQLGGGEGPALL</sequence>
<reference evidence="1" key="1">
    <citation type="submission" date="2021-06" db="EMBL/GenBank/DDBJ databases">
        <title>Comparative genomics, transcriptomics and evolutionary studies reveal genomic signatures of adaptation to plant cell wall in hemibiotrophic fungi.</title>
        <authorList>
            <consortium name="DOE Joint Genome Institute"/>
            <person name="Baroncelli R."/>
            <person name="Diaz J.F."/>
            <person name="Benocci T."/>
            <person name="Peng M."/>
            <person name="Battaglia E."/>
            <person name="Haridas S."/>
            <person name="Andreopoulos W."/>
            <person name="Labutti K."/>
            <person name="Pangilinan J."/>
            <person name="Floch G.L."/>
            <person name="Makela M.R."/>
            <person name="Henrissat B."/>
            <person name="Grigoriev I.V."/>
            <person name="Crouch J.A."/>
            <person name="De Vries R.P."/>
            <person name="Sukno S.A."/>
            <person name="Thon M.R."/>
        </authorList>
    </citation>
    <scope>NUCLEOTIDE SEQUENCE</scope>
    <source>
        <strain evidence="1">CBS 125086</strain>
    </source>
</reference>
<comment type="caution">
    <text evidence="1">The sequence shown here is derived from an EMBL/GenBank/DDBJ whole genome shotgun (WGS) entry which is preliminary data.</text>
</comment>
<dbReference type="RefSeq" id="XP_060413369.1">
    <property type="nucleotide sequence ID" value="XM_060562762.1"/>
</dbReference>
<evidence type="ECO:0000313" key="1">
    <source>
        <dbReference type="EMBL" id="KAK1589832.1"/>
    </source>
</evidence>
<evidence type="ECO:0000313" key="2">
    <source>
        <dbReference type="Proteomes" id="UP001230504"/>
    </source>
</evidence>
<proteinExistence type="predicted"/>